<evidence type="ECO:0000259" key="8">
    <source>
        <dbReference type="Pfam" id="PF05188"/>
    </source>
</evidence>
<keyword evidence="5" id="KW-0238">DNA-binding</keyword>
<evidence type="ECO:0008006" key="11">
    <source>
        <dbReference type="Google" id="ProtNLM"/>
    </source>
</evidence>
<evidence type="ECO:0000256" key="3">
    <source>
        <dbReference type="ARBA" id="ARBA00022763"/>
    </source>
</evidence>
<dbReference type="InterPro" id="IPR036187">
    <property type="entry name" value="DNA_mismatch_repair_MutS_sf"/>
</dbReference>
<name>X1JXR7_9ZZZZ</name>
<keyword evidence="4" id="KW-0067">ATP-binding</keyword>
<keyword evidence="3" id="KW-0227">DNA damage</keyword>
<comment type="similarity">
    <text evidence="1">Belongs to the DNA mismatch repair MutS family.</text>
</comment>
<dbReference type="GO" id="GO:0140664">
    <property type="term" value="F:ATP-dependent DNA damage sensor activity"/>
    <property type="evidence" value="ECO:0007669"/>
    <property type="project" value="InterPro"/>
</dbReference>
<evidence type="ECO:0000256" key="2">
    <source>
        <dbReference type="ARBA" id="ARBA00022741"/>
    </source>
</evidence>
<dbReference type="Pfam" id="PF05192">
    <property type="entry name" value="MutS_III"/>
    <property type="match status" value="1"/>
</dbReference>
<sequence>PSEIITAKSSELSGLELTAPVTRLDDYWFELEVARQTVLEHFGVATLDGYGCAHLPLAIRAAGAIIYYIQETQKGVLGQLTRLSTYSADSFMALDVQTQRNLELFQSGRLGTTGGSLLSIIDLTKTAIGGRLLKRWLGQPLLDITELAKRQDAISWFCDETLPRNQTISRLGEVADIERLINRVKSGIATPRELVTLRRSLEVIPELRQLLGRPIDWLKAQLKPCPELVALISEAIVEQ</sequence>
<evidence type="ECO:0000259" key="9">
    <source>
        <dbReference type="Pfam" id="PF05192"/>
    </source>
</evidence>
<protein>
    <recommendedName>
        <fullName evidence="11">DNA mismatch repair protein MutS core domain-containing protein</fullName>
    </recommendedName>
</protein>
<keyword evidence="2" id="KW-0547">Nucleotide-binding</keyword>
<dbReference type="FunFam" id="1.10.1420.10:FF:000001">
    <property type="entry name" value="DNA mismatch repair protein MutS"/>
    <property type="match status" value="1"/>
</dbReference>
<organism evidence="10">
    <name type="scientific">marine sediment metagenome</name>
    <dbReference type="NCBI Taxonomy" id="412755"/>
    <lineage>
        <taxon>unclassified sequences</taxon>
        <taxon>metagenomes</taxon>
        <taxon>ecological metagenomes</taxon>
    </lineage>
</organism>
<reference evidence="10" key="1">
    <citation type="journal article" date="2014" name="Front. Microbiol.">
        <title>High frequency of phylogenetically diverse reductive dehalogenase-homologous genes in deep subseafloor sedimentary metagenomes.</title>
        <authorList>
            <person name="Kawai M."/>
            <person name="Futagami T."/>
            <person name="Toyoda A."/>
            <person name="Takaki Y."/>
            <person name="Nishi S."/>
            <person name="Hori S."/>
            <person name="Arai W."/>
            <person name="Tsubouchi T."/>
            <person name="Morono Y."/>
            <person name="Uchiyama I."/>
            <person name="Ito T."/>
            <person name="Fujiyama A."/>
            <person name="Inagaki F."/>
            <person name="Takami H."/>
        </authorList>
    </citation>
    <scope>NUCLEOTIDE SEQUENCE</scope>
    <source>
        <strain evidence="10">Expedition CK06-06</strain>
    </source>
</reference>
<dbReference type="InterPro" id="IPR036678">
    <property type="entry name" value="MutS_con_dom_sf"/>
</dbReference>
<feature type="domain" description="DNA mismatch repair protein MutS core" evidence="9">
    <location>
        <begin position="97"/>
        <end position="238"/>
    </location>
</feature>
<comment type="caution">
    <text evidence="10">The sequence shown here is derived from an EMBL/GenBank/DDBJ whole genome shotgun (WGS) entry which is preliminary data.</text>
</comment>
<feature type="non-terminal residue" evidence="10">
    <location>
        <position position="239"/>
    </location>
</feature>
<dbReference type="GO" id="GO:0005829">
    <property type="term" value="C:cytosol"/>
    <property type="evidence" value="ECO:0007669"/>
    <property type="project" value="TreeGrafter"/>
</dbReference>
<dbReference type="Pfam" id="PF05188">
    <property type="entry name" value="MutS_II"/>
    <property type="match status" value="1"/>
</dbReference>
<dbReference type="Gene3D" id="1.10.1420.10">
    <property type="match status" value="1"/>
</dbReference>
<evidence type="ECO:0000256" key="5">
    <source>
        <dbReference type="ARBA" id="ARBA00023125"/>
    </source>
</evidence>
<dbReference type="InterPro" id="IPR007696">
    <property type="entry name" value="DNA_mismatch_repair_MutS_core"/>
</dbReference>
<keyword evidence="6" id="KW-0234">DNA repair</keyword>
<accession>X1JXR7</accession>
<gene>
    <name evidence="10" type="ORF">S03H2_61370</name>
</gene>
<dbReference type="GO" id="GO:0006298">
    <property type="term" value="P:mismatch repair"/>
    <property type="evidence" value="ECO:0007669"/>
    <property type="project" value="InterPro"/>
</dbReference>
<dbReference type="SUPFAM" id="SSF53150">
    <property type="entry name" value="DNA repair protein MutS, domain II"/>
    <property type="match status" value="1"/>
</dbReference>
<dbReference type="InterPro" id="IPR007860">
    <property type="entry name" value="DNA_mmatch_repair_MutS_con_dom"/>
</dbReference>
<dbReference type="GO" id="GO:0005524">
    <property type="term" value="F:ATP binding"/>
    <property type="evidence" value="ECO:0007669"/>
    <property type="project" value="UniProtKB-KW"/>
</dbReference>
<dbReference type="PANTHER" id="PTHR11361">
    <property type="entry name" value="DNA MISMATCH REPAIR PROTEIN MUTS FAMILY MEMBER"/>
    <property type="match status" value="1"/>
</dbReference>
<dbReference type="AlphaFoldDB" id="X1JXR7"/>
<dbReference type="GO" id="GO:0030983">
    <property type="term" value="F:mismatched DNA binding"/>
    <property type="evidence" value="ECO:0007669"/>
    <property type="project" value="InterPro"/>
</dbReference>
<dbReference type="SUPFAM" id="SSF48334">
    <property type="entry name" value="DNA repair protein MutS, domain III"/>
    <property type="match status" value="1"/>
</dbReference>
<feature type="non-terminal residue" evidence="10">
    <location>
        <position position="1"/>
    </location>
</feature>
<evidence type="ECO:0000256" key="4">
    <source>
        <dbReference type="ARBA" id="ARBA00022840"/>
    </source>
</evidence>
<dbReference type="PANTHER" id="PTHR11361:SF34">
    <property type="entry name" value="DNA MISMATCH REPAIR PROTEIN MSH1, MITOCHONDRIAL"/>
    <property type="match status" value="1"/>
</dbReference>
<evidence type="ECO:0000256" key="1">
    <source>
        <dbReference type="ARBA" id="ARBA00006271"/>
    </source>
</evidence>
<evidence type="ECO:0000313" key="10">
    <source>
        <dbReference type="EMBL" id="GAH83044.1"/>
    </source>
</evidence>
<dbReference type="EMBL" id="BARU01039616">
    <property type="protein sequence ID" value="GAH83044.1"/>
    <property type="molecule type" value="Genomic_DNA"/>
</dbReference>
<comment type="function">
    <text evidence="7">This protein is involved in the repair of mismatches in DNA. It is possible that it carries out the mismatch recognition step. This protein has a weak ATPase activity.</text>
</comment>
<proteinExistence type="inferred from homology"/>
<evidence type="ECO:0000256" key="7">
    <source>
        <dbReference type="ARBA" id="ARBA00024647"/>
    </source>
</evidence>
<dbReference type="Gene3D" id="6.10.140.80">
    <property type="match status" value="1"/>
</dbReference>
<feature type="domain" description="DNA mismatch repair protein MutS connector" evidence="8">
    <location>
        <begin position="1"/>
        <end position="80"/>
    </location>
</feature>
<evidence type="ECO:0000256" key="6">
    <source>
        <dbReference type="ARBA" id="ARBA00023204"/>
    </source>
</evidence>
<dbReference type="Gene3D" id="3.30.420.110">
    <property type="entry name" value="MutS, connector domain"/>
    <property type="match status" value="1"/>
</dbReference>
<dbReference type="InterPro" id="IPR045076">
    <property type="entry name" value="MutS"/>
</dbReference>